<name>A0ABV0RMY7_9TELE</name>
<keyword evidence="8" id="KW-0597">Phosphoprotein</keyword>
<dbReference type="Proteomes" id="UP001434883">
    <property type="component" value="Unassembled WGS sequence"/>
</dbReference>
<reference evidence="22 23" key="1">
    <citation type="submission" date="2021-06" db="EMBL/GenBank/DDBJ databases">
        <authorList>
            <person name="Palmer J.M."/>
        </authorList>
    </citation>
    <scope>NUCLEOTIDE SEQUENCE [LARGE SCALE GENOMIC DNA]</scope>
    <source>
        <strain evidence="22 23">XC_2019</strain>
        <tissue evidence="22">Muscle</tissue>
    </source>
</reference>
<keyword evidence="13 21" id="KW-0472">Membrane</keyword>
<dbReference type="InterPro" id="IPR044892">
    <property type="entry name" value="Ribosomal_L3_dom_3_arc_sf"/>
</dbReference>
<evidence type="ECO:0000256" key="21">
    <source>
        <dbReference type="SAM" id="Phobius"/>
    </source>
</evidence>
<proteinExistence type="inferred from homology"/>
<evidence type="ECO:0000256" key="8">
    <source>
        <dbReference type="ARBA" id="ARBA00022553"/>
    </source>
</evidence>
<comment type="subcellular location">
    <subcellularLocation>
        <location evidence="2">Cytoplasm</location>
    </subcellularLocation>
    <subcellularLocation>
        <location evidence="1">Membrane</location>
    </subcellularLocation>
    <subcellularLocation>
        <location evidence="3">Nucleus</location>
        <location evidence="3">Nucleolus</location>
    </subcellularLocation>
</comment>
<evidence type="ECO:0000256" key="14">
    <source>
        <dbReference type="ARBA" id="ARBA00023242"/>
    </source>
</evidence>
<evidence type="ECO:0000256" key="12">
    <source>
        <dbReference type="ARBA" id="ARBA00022990"/>
    </source>
</evidence>
<keyword evidence="15 20" id="KW-0687">Ribonucleoprotein</keyword>
<evidence type="ECO:0000256" key="7">
    <source>
        <dbReference type="ARBA" id="ARBA00022499"/>
    </source>
</evidence>
<keyword evidence="5" id="KW-0488">Methylation</keyword>
<dbReference type="PANTHER" id="PTHR11363:SF4">
    <property type="entry name" value="LARGE RIBOSOMAL SUBUNIT PROTEIN UL3"/>
    <property type="match status" value="1"/>
</dbReference>
<evidence type="ECO:0000256" key="15">
    <source>
        <dbReference type="ARBA" id="ARBA00023274"/>
    </source>
</evidence>
<evidence type="ECO:0000256" key="17">
    <source>
        <dbReference type="ARBA" id="ARBA00035243"/>
    </source>
</evidence>
<evidence type="ECO:0000256" key="20">
    <source>
        <dbReference type="RuleBase" id="RU003905"/>
    </source>
</evidence>
<comment type="similarity">
    <text evidence="4 20">Belongs to the universal ribosomal protein uL3 family.</text>
</comment>
<evidence type="ECO:0000256" key="2">
    <source>
        <dbReference type="ARBA" id="ARBA00004496"/>
    </source>
</evidence>
<keyword evidence="12" id="KW-0007">Acetylation</keyword>
<dbReference type="Gene3D" id="2.40.30.10">
    <property type="entry name" value="Translation factors"/>
    <property type="match status" value="1"/>
</dbReference>
<keyword evidence="6" id="KW-0963">Cytoplasm</keyword>
<evidence type="ECO:0000256" key="11">
    <source>
        <dbReference type="ARBA" id="ARBA00022980"/>
    </source>
</evidence>
<dbReference type="InterPro" id="IPR000597">
    <property type="entry name" value="Ribosomal_uL3"/>
</dbReference>
<keyword evidence="11 20" id="KW-0689">Ribosomal protein</keyword>
<evidence type="ECO:0000256" key="1">
    <source>
        <dbReference type="ARBA" id="ARBA00004370"/>
    </source>
</evidence>
<evidence type="ECO:0000256" key="9">
    <source>
        <dbReference type="ARBA" id="ARBA00022692"/>
    </source>
</evidence>
<accession>A0ABV0RMY7</accession>
<feature type="transmembrane region" description="Helical" evidence="21">
    <location>
        <begin position="127"/>
        <end position="152"/>
    </location>
</feature>
<gene>
    <name evidence="22" type="primary">RPL3</name>
    <name evidence="22" type="ORF">XENOCAPTIV_022851</name>
</gene>
<keyword evidence="14" id="KW-0539">Nucleus</keyword>
<evidence type="ECO:0000256" key="10">
    <source>
        <dbReference type="ARBA" id="ARBA00022843"/>
    </source>
</evidence>
<comment type="function">
    <text evidence="16">Component of the large ribosomal subunit. The ribosome is a large ribonucleoprotein complex responsible for the synthesis of proteins in the cell.</text>
</comment>
<dbReference type="PANTHER" id="PTHR11363">
    <property type="entry name" value="60S RIBOSOMAL PROTEIN L3-RELATED"/>
    <property type="match status" value="1"/>
</dbReference>
<dbReference type="InterPro" id="IPR019926">
    <property type="entry name" value="Ribosomal_uL3_CS"/>
</dbReference>
<keyword evidence="23" id="KW-1185">Reference proteome</keyword>
<keyword evidence="7" id="KW-1017">Isopeptide bond</keyword>
<comment type="subunit">
    <text evidence="19">Component of the large ribosomal subunit. Interacts with DHX33.</text>
</comment>
<dbReference type="SUPFAM" id="SSF50447">
    <property type="entry name" value="Translation proteins"/>
    <property type="match status" value="1"/>
</dbReference>
<evidence type="ECO:0000313" key="23">
    <source>
        <dbReference type="Proteomes" id="UP001434883"/>
    </source>
</evidence>
<keyword evidence="10" id="KW-0832">Ubl conjugation</keyword>
<dbReference type="Gene3D" id="4.10.960.10">
    <property type="entry name" value="Ribosomal protein L3, domain 3"/>
    <property type="match status" value="1"/>
</dbReference>
<evidence type="ECO:0000256" key="16">
    <source>
        <dbReference type="ARBA" id="ARBA00034092"/>
    </source>
</evidence>
<sequence length="578" mass="65982">MATFRYIRLQEVDRPTETQNTLLHPFGETGLRRLSLVGAQEAKPWKCFLYCNGLMDHIYVCQNGTSCSNWYRKPTHFSGTLDAFVKITRHEGLRSLWSGLPPTLAAMFLFLLEVLPDVRGRKNLEQLSLVFPVVFNCNVCVIVGAVTVISPLELVRTKMQSRKLTYSELQVCIRSASHRKFSAPRHGSLGFLPRKRSRRHRGKAKSFPKDDPSKPVHLTAFLGYKAGMTHIVREVDRPGSKVNKKEVVEAVTIVETPPMIVVGVVGYVNTPHGLRAFKTIFAEHMSDECKRRFYKNWYKSKKKAFTKYCKKWQDEEGKKQLEKDFAAMKKYCQVIRVIAHTQMRLLPLRQKKSHLMEVQLNGGTISDKVDWAREKLEQAVPVNNVFTQDEMIDVIGVTKGHGYKGVTSRWHTKKLPRKTHRGLRKVACIGAWHPARVAFSVARAGQKGYHHRTEINKKIYKIGLGYHTKDGKLVKNNASTEYDLTNKSINPLGGFVHYGEVTNDFVMVKGCVVGTKKRVLTLRKSLLVQSSRRALEKIDLKFIDTTSKFGHGRFQTVEEKKVFMGPLKKDRIAKEETV</sequence>
<dbReference type="GO" id="GO:0005840">
    <property type="term" value="C:ribosome"/>
    <property type="evidence" value="ECO:0007669"/>
    <property type="project" value="UniProtKB-KW"/>
</dbReference>
<evidence type="ECO:0000256" key="18">
    <source>
        <dbReference type="ARBA" id="ARBA00035354"/>
    </source>
</evidence>
<evidence type="ECO:0000256" key="6">
    <source>
        <dbReference type="ARBA" id="ARBA00022490"/>
    </source>
</evidence>
<evidence type="ECO:0000256" key="19">
    <source>
        <dbReference type="ARBA" id="ARBA00046482"/>
    </source>
</evidence>
<keyword evidence="21" id="KW-1133">Transmembrane helix</keyword>
<dbReference type="SUPFAM" id="SSF103506">
    <property type="entry name" value="Mitochondrial carrier"/>
    <property type="match status" value="1"/>
</dbReference>
<evidence type="ECO:0000256" key="3">
    <source>
        <dbReference type="ARBA" id="ARBA00004604"/>
    </source>
</evidence>
<dbReference type="Pfam" id="PF00297">
    <property type="entry name" value="Ribosomal_L3"/>
    <property type="match status" value="1"/>
</dbReference>
<evidence type="ECO:0000256" key="4">
    <source>
        <dbReference type="ARBA" id="ARBA00006540"/>
    </source>
</evidence>
<evidence type="ECO:0000313" key="22">
    <source>
        <dbReference type="EMBL" id="MEQ2209037.1"/>
    </source>
</evidence>
<organism evidence="22 23">
    <name type="scientific">Xenoophorus captivus</name>
    <dbReference type="NCBI Taxonomy" id="1517983"/>
    <lineage>
        <taxon>Eukaryota</taxon>
        <taxon>Metazoa</taxon>
        <taxon>Chordata</taxon>
        <taxon>Craniata</taxon>
        <taxon>Vertebrata</taxon>
        <taxon>Euteleostomi</taxon>
        <taxon>Actinopterygii</taxon>
        <taxon>Neopterygii</taxon>
        <taxon>Teleostei</taxon>
        <taxon>Neoteleostei</taxon>
        <taxon>Acanthomorphata</taxon>
        <taxon>Ovalentaria</taxon>
        <taxon>Atherinomorphae</taxon>
        <taxon>Cyprinodontiformes</taxon>
        <taxon>Goodeidae</taxon>
        <taxon>Xenoophorus</taxon>
    </lineage>
</organism>
<keyword evidence="9 21" id="KW-0812">Transmembrane</keyword>
<evidence type="ECO:0000256" key="5">
    <source>
        <dbReference type="ARBA" id="ARBA00022481"/>
    </source>
</evidence>
<evidence type="ECO:0000256" key="13">
    <source>
        <dbReference type="ARBA" id="ARBA00023136"/>
    </source>
</evidence>
<dbReference type="InterPro" id="IPR023395">
    <property type="entry name" value="MCP_dom_sf"/>
</dbReference>
<comment type="caution">
    <text evidence="22">The sequence shown here is derived from an EMBL/GenBank/DDBJ whole genome shotgun (WGS) entry which is preliminary data.</text>
</comment>
<dbReference type="PROSITE" id="PS00474">
    <property type="entry name" value="RIBOSOMAL_L3"/>
    <property type="match status" value="1"/>
</dbReference>
<protein>
    <recommendedName>
        <fullName evidence="17">Large ribosomal subunit protein uL3</fullName>
    </recommendedName>
    <alternativeName>
        <fullName evidence="18">60S ribosomal protein L3</fullName>
    </alternativeName>
</protein>
<dbReference type="InterPro" id="IPR009000">
    <property type="entry name" value="Transl_B-barrel_sf"/>
</dbReference>
<dbReference type="EMBL" id="JAHRIN010050926">
    <property type="protein sequence ID" value="MEQ2209037.1"/>
    <property type="molecule type" value="Genomic_DNA"/>
</dbReference>
<dbReference type="InterPro" id="IPR045077">
    <property type="entry name" value="L3_arc_euk"/>
</dbReference>
<dbReference type="Gene3D" id="3.30.1430.10">
    <property type="match status" value="1"/>
</dbReference>